<dbReference type="GO" id="GO:0097546">
    <property type="term" value="C:ciliary base"/>
    <property type="evidence" value="ECO:0007669"/>
    <property type="project" value="TreeGrafter"/>
</dbReference>
<dbReference type="PANTHER" id="PTHR32455:SF1">
    <property type="entry name" value="SPERM ACROSOME-ASSOCIATED PROTEIN 9"/>
    <property type="match status" value="1"/>
</dbReference>
<evidence type="ECO:0000313" key="1">
    <source>
        <dbReference type="EMBL" id="PIK40495.1"/>
    </source>
</evidence>
<dbReference type="GO" id="GO:0036126">
    <property type="term" value="C:sperm flagellum"/>
    <property type="evidence" value="ECO:0007669"/>
    <property type="project" value="TreeGrafter"/>
</dbReference>
<dbReference type="EMBL" id="MRZV01001115">
    <property type="protein sequence ID" value="PIK40495.1"/>
    <property type="molecule type" value="Genomic_DNA"/>
</dbReference>
<organism evidence="1 2">
    <name type="scientific">Stichopus japonicus</name>
    <name type="common">Sea cucumber</name>
    <dbReference type="NCBI Taxonomy" id="307972"/>
    <lineage>
        <taxon>Eukaryota</taxon>
        <taxon>Metazoa</taxon>
        <taxon>Echinodermata</taxon>
        <taxon>Eleutherozoa</taxon>
        <taxon>Echinozoa</taxon>
        <taxon>Holothuroidea</taxon>
        <taxon>Aspidochirotacea</taxon>
        <taxon>Aspidochirotida</taxon>
        <taxon>Stichopodidae</taxon>
        <taxon>Apostichopus</taxon>
    </lineage>
</organism>
<proteinExistence type="predicted"/>
<sequence>MQRWKTLLNPSNDFSGLKAKYPHTEVNHLSCEEARIQFGGCVSLLPFIFDQITRIQSQLAKQNQDSLDETWPLQGNLQQHESFRAPDINVPKQKVCCFSFVVAMETYNAHDRMSS</sequence>
<comment type="caution">
    <text evidence="1">The sequence shown here is derived from an EMBL/GenBank/DDBJ whole genome shotgun (WGS) entry which is preliminary data.</text>
</comment>
<dbReference type="GO" id="GO:0001669">
    <property type="term" value="C:acrosomal vesicle"/>
    <property type="evidence" value="ECO:0007669"/>
    <property type="project" value="TreeGrafter"/>
</dbReference>
<accession>A0A2G8JXT0</accession>
<name>A0A2G8JXT0_STIJA</name>
<dbReference type="PANTHER" id="PTHR32455">
    <property type="entry name" value="SPERM ACROSOME-ASSOCIATED PROTEIN 9"/>
    <property type="match status" value="1"/>
</dbReference>
<dbReference type="AlphaFoldDB" id="A0A2G8JXT0"/>
<dbReference type="STRING" id="307972.A0A2G8JXT0"/>
<dbReference type="OrthoDB" id="9999829at2759"/>
<dbReference type="InterPro" id="IPR027818">
    <property type="entry name" value="SPACA9"/>
</dbReference>
<keyword evidence="2" id="KW-1185">Reference proteome</keyword>
<gene>
    <name evidence="1" type="ORF">BSL78_22656</name>
</gene>
<evidence type="ECO:0000313" key="2">
    <source>
        <dbReference type="Proteomes" id="UP000230750"/>
    </source>
</evidence>
<dbReference type="Proteomes" id="UP000230750">
    <property type="component" value="Unassembled WGS sequence"/>
</dbReference>
<protein>
    <submittedName>
        <fullName evidence="1">Uncharacterized protein</fullName>
    </submittedName>
</protein>
<dbReference type="Pfam" id="PF15120">
    <property type="entry name" value="SPACA9"/>
    <property type="match status" value="1"/>
</dbReference>
<reference evidence="1 2" key="1">
    <citation type="journal article" date="2017" name="PLoS Biol.">
        <title>The sea cucumber genome provides insights into morphological evolution and visceral regeneration.</title>
        <authorList>
            <person name="Zhang X."/>
            <person name="Sun L."/>
            <person name="Yuan J."/>
            <person name="Sun Y."/>
            <person name="Gao Y."/>
            <person name="Zhang L."/>
            <person name="Li S."/>
            <person name="Dai H."/>
            <person name="Hamel J.F."/>
            <person name="Liu C."/>
            <person name="Yu Y."/>
            <person name="Liu S."/>
            <person name="Lin W."/>
            <person name="Guo K."/>
            <person name="Jin S."/>
            <person name="Xu P."/>
            <person name="Storey K.B."/>
            <person name="Huan P."/>
            <person name="Zhang T."/>
            <person name="Zhou Y."/>
            <person name="Zhang J."/>
            <person name="Lin C."/>
            <person name="Li X."/>
            <person name="Xing L."/>
            <person name="Huo D."/>
            <person name="Sun M."/>
            <person name="Wang L."/>
            <person name="Mercier A."/>
            <person name="Li F."/>
            <person name="Yang H."/>
            <person name="Xiang J."/>
        </authorList>
    </citation>
    <scope>NUCLEOTIDE SEQUENCE [LARGE SCALE GENOMIC DNA]</scope>
    <source>
        <strain evidence="1">Shaxun</strain>
        <tissue evidence="1">Muscle</tissue>
    </source>
</reference>